<dbReference type="Gene3D" id="1.10.1470.10">
    <property type="entry name" value="YjbJ"/>
    <property type="match status" value="1"/>
</dbReference>
<evidence type="ECO:0008006" key="3">
    <source>
        <dbReference type="Google" id="ProtNLM"/>
    </source>
</evidence>
<dbReference type="InterPro" id="IPR036629">
    <property type="entry name" value="YjbJ_sf"/>
</dbReference>
<dbReference type="EMBL" id="JAHBCL010000013">
    <property type="protein sequence ID" value="MBS7526740.1"/>
    <property type="molecule type" value="Genomic_DNA"/>
</dbReference>
<sequence>MLLNDVKSKWEQIRHEMQAKWQRLDNANLDQVFNQEDVLIDMLEKEYGLSRALAKEEVRIFENSWRNRMF</sequence>
<dbReference type="Proteomes" id="UP000746471">
    <property type="component" value="Unassembled WGS sequence"/>
</dbReference>
<dbReference type="SUPFAM" id="SSF69047">
    <property type="entry name" value="Hypothetical protein YjbJ"/>
    <property type="match status" value="1"/>
</dbReference>
<name>A0ABS5PNI1_9FIRM</name>
<gene>
    <name evidence="1" type="ORF">KHM83_08625</name>
</gene>
<comment type="caution">
    <text evidence="1">The sequence shown here is derived from an EMBL/GenBank/DDBJ whole genome shotgun (WGS) entry which is preliminary data.</text>
</comment>
<evidence type="ECO:0000313" key="1">
    <source>
        <dbReference type="EMBL" id="MBS7526740.1"/>
    </source>
</evidence>
<keyword evidence="2" id="KW-1185">Reference proteome</keyword>
<proteinExistence type="predicted"/>
<protein>
    <recommendedName>
        <fullName evidence="3">General stress protein CsbD</fullName>
    </recommendedName>
</protein>
<reference evidence="1 2" key="1">
    <citation type="submission" date="2021-05" db="EMBL/GenBank/DDBJ databases">
        <title>Fusibacter ferrireducens sp. nov., an anaerobic, sulfur- and Fe-reducing bacterium isolated from the mangrove sediment.</title>
        <authorList>
            <person name="Qiu D."/>
        </authorList>
    </citation>
    <scope>NUCLEOTIDE SEQUENCE [LARGE SCALE GENOMIC DNA]</scope>
    <source>
        <strain evidence="1 2">DSM 12116</strain>
    </source>
</reference>
<dbReference type="RefSeq" id="WP_213236603.1">
    <property type="nucleotide sequence ID" value="NZ_JAHBCL010000013.1"/>
</dbReference>
<organism evidence="1 2">
    <name type="scientific">Fusibacter paucivorans</name>
    <dbReference type="NCBI Taxonomy" id="76009"/>
    <lineage>
        <taxon>Bacteria</taxon>
        <taxon>Bacillati</taxon>
        <taxon>Bacillota</taxon>
        <taxon>Clostridia</taxon>
        <taxon>Eubacteriales</taxon>
        <taxon>Eubacteriales Family XII. Incertae Sedis</taxon>
        <taxon>Fusibacter</taxon>
    </lineage>
</organism>
<accession>A0ABS5PNI1</accession>
<evidence type="ECO:0000313" key="2">
    <source>
        <dbReference type="Proteomes" id="UP000746471"/>
    </source>
</evidence>